<feature type="transmembrane region" description="Helical" evidence="1">
    <location>
        <begin position="45"/>
        <end position="64"/>
    </location>
</feature>
<proteinExistence type="predicted"/>
<reference evidence="3" key="1">
    <citation type="submission" date="2015-10" db="EMBL/GenBank/DDBJ databases">
        <authorList>
            <person name="Lehtovirta-Morley L.E."/>
            <person name="Vieille C."/>
        </authorList>
    </citation>
    <scope>NUCLEOTIDE SEQUENCE [LARGE SCALE GENOMIC DNA]</scope>
</reference>
<evidence type="ECO:0000256" key="1">
    <source>
        <dbReference type="SAM" id="Phobius"/>
    </source>
</evidence>
<keyword evidence="3" id="KW-1185">Reference proteome</keyword>
<sequence>MIYHTDDNIILFTSKVEIFKENLFQPEYRDGLHMYIMNKKSINKFAILVILMIAVPEAVGHTLFEKSHPSDSSVNAAIAFTSNLRDNSDKNGICHLMIQNDQSDAGIARAAGLEGKYGDFSCV</sequence>
<dbReference type="Proteomes" id="UP000196239">
    <property type="component" value="Chromosome 1"/>
</dbReference>
<protein>
    <submittedName>
        <fullName evidence="2">Uncharacterized protein</fullName>
    </submittedName>
</protein>
<dbReference type="EMBL" id="LN890280">
    <property type="protein sequence ID" value="CUR52442.1"/>
    <property type="molecule type" value="Genomic_DNA"/>
</dbReference>
<name>A0A128A543_9ARCH</name>
<keyword evidence="1" id="KW-0812">Transmembrane</keyword>
<gene>
    <name evidence="2" type="ORF">NDEV_1680</name>
</gene>
<keyword evidence="1" id="KW-0472">Membrane</keyword>
<accession>A0A128A543</accession>
<keyword evidence="1" id="KW-1133">Transmembrane helix</keyword>
<organism evidence="2 3">
    <name type="scientific">Nitrosotalea devaniterrae</name>
    <dbReference type="NCBI Taxonomy" id="1078905"/>
    <lineage>
        <taxon>Archaea</taxon>
        <taxon>Nitrososphaerota</taxon>
        <taxon>Nitrososphaeria</taxon>
        <taxon>Nitrosotaleales</taxon>
        <taxon>Nitrosotaleaceae</taxon>
        <taxon>Nitrosotalea</taxon>
    </lineage>
</organism>
<evidence type="ECO:0000313" key="2">
    <source>
        <dbReference type="EMBL" id="CUR52442.1"/>
    </source>
</evidence>
<evidence type="ECO:0000313" key="3">
    <source>
        <dbReference type="Proteomes" id="UP000196239"/>
    </source>
</evidence>
<dbReference type="KEGG" id="ndv:NDEV_1680"/>
<dbReference type="AlphaFoldDB" id="A0A128A543"/>